<protein>
    <recommendedName>
        <fullName evidence="3">Fe-S oxidoreductase</fullName>
    </recommendedName>
</protein>
<evidence type="ECO:0000313" key="2">
    <source>
        <dbReference type="Proteomes" id="UP000027644"/>
    </source>
</evidence>
<reference evidence="1 2" key="1">
    <citation type="journal article" date="2014" name="PLoS Genet.">
        <title>Hidden diversity in honey bee gut symbionts detected by single-cell genomics.</title>
        <authorList>
            <person name="Engel P."/>
            <person name="Stepanauskas R."/>
            <person name="Moran N."/>
        </authorList>
    </citation>
    <scope>NUCLEOTIDE SEQUENCE [LARGE SCALE GENOMIC DNA]</scope>
    <source>
        <strain evidence="1 2">SCGC AB-598-J21</strain>
    </source>
</reference>
<dbReference type="Pfam" id="PF11880">
    <property type="entry name" value="DUF3400"/>
    <property type="match status" value="1"/>
</dbReference>
<organism evidence="1 2">
    <name type="scientific">Snodgrassella alvi SCGC AB-598-J21</name>
    <dbReference type="NCBI Taxonomy" id="1385367"/>
    <lineage>
        <taxon>Bacteria</taxon>
        <taxon>Pseudomonadati</taxon>
        <taxon>Pseudomonadota</taxon>
        <taxon>Betaproteobacteria</taxon>
        <taxon>Neisseriales</taxon>
        <taxon>Neisseriaceae</taxon>
        <taxon>Snodgrassella</taxon>
    </lineage>
</organism>
<name>A0A074W2Y3_9NEIS</name>
<dbReference type="InterPro" id="IPR021817">
    <property type="entry name" value="DUF3400"/>
</dbReference>
<comment type="caution">
    <text evidence="1">The sequence shown here is derived from an EMBL/GenBank/DDBJ whole genome shotgun (WGS) entry which is preliminary data.</text>
</comment>
<proteinExistence type="predicted"/>
<accession>A0A074W2Y3</accession>
<gene>
    <name evidence="1" type="ORF">SASC598J21_004450</name>
</gene>
<evidence type="ECO:0000313" key="1">
    <source>
        <dbReference type="EMBL" id="KEQ01779.1"/>
    </source>
</evidence>
<evidence type="ECO:0008006" key="3">
    <source>
        <dbReference type="Google" id="ProtNLM"/>
    </source>
</evidence>
<feature type="non-terminal residue" evidence="1">
    <location>
        <position position="1"/>
    </location>
</feature>
<dbReference type="AlphaFoldDB" id="A0A074W2Y3"/>
<dbReference type="EMBL" id="AVQL01000319">
    <property type="protein sequence ID" value="KEQ01779.1"/>
    <property type="molecule type" value="Genomic_DNA"/>
</dbReference>
<dbReference type="Proteomes" id="UP000027644">
    <property type="component" value="Unassembled WGS sequence"/>
</dbReference>
<sequence length="78" mass="8760">FRKQEEIEKGKAKLPQGEPVKILTSCPACLQGLSRYTDDANIKADYVVIEMAKHLLGENWQDEFVQKASNGGIERVLL</sequence>